<dbReference type="PATRIC" id="fig|81035.3.peg.2693"/>
<protein>
    <submittedName>
        <fullName evidence="1">Uncharacterized protein</fullName>
    </submittedName>
</protein>
<dbReference type="AlphaFoldDB" id="A0A0N0X7N1"/>
<proteinExistence type="predicted"/>
<sequence>MPDTWHKGGSDDNRVDAFLFPDGLLLTRPGQRLHACRPNR</sequence>
<accession>A0A0N0X7N1</accession>
<name>A0A0N0X7N1_PSESX</name>
<reference evidence="1 2" key="2">
    <citation type="submission" date="2015-10" db="EMBL/GenBank/DDBJ databases">
        <title>Comparative genomics and high-throughput reverse genetic screens identify a new phytobacterial MAMP and an Arabidopsis receptor required for immune elicitation.</title>
        <authorList>
            <person name="Mott G.A."/>
            <person name="Thakur S."/>
            <person name="Wang P.W."/>
            <person name="Desveaux D."/>
            <person name="Guttman D.S."/>
        </authorList>
    </citation>
    <scope>NUCLEOTIDE SEQUENCE [LARGE SCALE GENOMIC DNA]</scope>
    <source>
        <strain evidence="1 2">0788_9</strain>
    </source>
</reference>
<organism evidence="1 2">
    <name type="scientific">Pseudomonas syringae pv. cilantro</name>
    <dbReference type="NCBI Taxonomy" id="81035"/>
    <lineage>
        <taxon>Bacteria</taxon>
        <taxon>Pseudomonadati</taxon>
        <taxon>Pseudomonadota</taxon>
        <taxon>Gammaproteobacteria</taxon>
        <taxon>Pseudomonadales</taxon>
        <taxon>Pseudomonadaceae</taxon>
        <taxon>Pseudomonas</taxon>
        <taxon>Pseudomonas syringae</taxon>
    </lineage>
</organism>
<dbReference type="Proteomes" id="UP000037891">
    <property type="component" value="Unassembled WGS sequence"/>
</dbReference>
<gene>
    <name evidence="1" type="ORF">ABJ99_2521</name>
</gene>
<reference evidence="1 2" key="1">
    <citation type="submission" date="2015-07" db="EMBL/GenBank/DDBJ databases">
        <authorList>
            <person name="Noorani M."/>
        </authorList>
    </citation>
    <scope>NUCLEOTIDE SEQUENCE [LARGE SCALE GENOMIC DNA]</scope>
    <source>
        <strain evidence="1 2">0788_9</strain>
    </source>
</reference>
<evidence type="ECO:0000313" key="2">
    <source>
        <dbReference type="Proteomes" id="UP000037891"/>
    </source>
</evidence>
<dbReference type="EMBL" id="LGLN01000081">
    <property type="protein sequence ID" value="KPC25372.1"/>
    <property type="molecule type" value="Genomic_DNA"/>
</dbReference>
<evidence type="ECO:0000313" key="1">
    <source>
        <dbReference type="EMBL" id="KPC25372.1"/>
    </source>
</evidence>
<comment type="caution">
    <text evidence="1">The sequence shown here is derived from an EMBL/GenBank/DDBJ whole genome shotgun (WGS) entry which is preliminary data.</text>
</comment>